<dbReference type="SUPFAM" id="SSF51905">
    <property type="entry name" value="FAD/NAD(P)-binding domain"/>
    <property type="match status" value="1"/>
</dbReference>
<dbReference type="PRINTS" id="PR00420">
    <property type="entry name" value="RNGMNOXGNASE"/>
</dbReference>
<dbReference type="GO" id="GO:0071949">
    <property type="term" value="F:FAD binding"/>
    <property type="evidence" value="ECO:0007669"/>
    <property type="project" value="InterPro"/>
</dbReference>
<evidence type="ECO:0000313" key="2">
    <source>
        <dbReference type="EMBL" id="TSE07477.1"/>
    </source>
</evidence>
<dbReference type="OrthoDB" id="9766816at2"/>
<dbReference type="AlphaFoldDB" id="A0A554VIH8"/>
<protein>
    <submittedName>
        <fullName evidence="2">FAD-dependent oxidoreductase</fullName>
    </submittedName>
</protein>
<accession>A0A554VIH8</accession>
<sequence>MKKVLIAGGGIAGLAIARMLQHKGHHITLIEKQPKWQISGTGLYIPSNGIVALDKIGLGDMVRKEGFIVSSRHIMDSNAKMLLELDLEKIWGRKKACVGIKRKKLHDILIDGIDKVNILFDTTIKNLKTDPQYIDIELSNGHKEKYDLVIGADGLYSKTRTLIFGDIPLRKVTAQVCRFIIKKPKKVNSWTLFISAIGQFLIIPIDNDSAYCYVNRKTKGLKTFDKELYMEPFKKFASPVPEILEKWSPDHSYWNDLEELPKLPIMGDGRLVLIGDAAHGMPPFMAQGGALALEDAAVLATLLEDEDWSNVASTFSKNRTHRIEWTRIRNQKREKLSKLPYWIAKLGLKKVGEKNWTEDYKPLAETPNW</sequence>
<dbReference type="PANTHER" id="PTHR46865:SF8">
    <property type="entry name" value="POSSIBLE OXIDOREDUCTASE"/>
    <property type="match status" value="1"/>
</dbReference>
<dbReference type="EMBL" id="VLNR01000032">
    <property type="protein sequence ID" value="TSE07477.1"/>
    <property type="molecule type" value="Genomic_DNA"/>
</dbReference>
<proteinExistence type="predicted"/>
<dbReference type="Pfam" id="PF01494">
    <property type="entry name" value="FAD_binding_3"/>
    <property type="match status" value="1"/>
</dbReference>
<evidence type="ECO:0000313" key="3">
    <source>
        <dbReference type="Proteomes" id="UP000318833"/>
    </source>
</evidence>
<keyword evidence="3" id="KW-1185">Reference proteome</keyword>
<gene>
    <name evidence="2" type="ORF">FOF46_15625</name>
</gene>
<feature type="domain" description="FAD-binding" evidence="1">
    <location>
        <begin position="3"/>
        <end position="303"/>
    </location>
</feature>
<dbReference type="RefSeq" id="WP_143917094.1">
    <property type="nucleotide sequence ID" value="NZ_CANMIK010000038.1"/>
</dbReference>
<dbReference type="InterPro" id="IPR036188">
    <property type="entry name" value="FAD/NAD-bd_sf"/>
</dbReference>
<dbReference type="Gene3D" id="3.50.50.60">
    <property type="entry name" value="FAD/NAD(P)-binding domain"/>
    <property type="match status" value="1"/>
</dbReference>
<organism evidence="2 3">
    <name type="scientific">Aquimarina algiphila</name>
    <dbReference type="NCBI Taxonomy" id="2047982"/>
    <lineage>
        <taxon>Bacteria</taxon>
        <taxon>Pseudomonadati</taxon>
        <taxon>Bacteroidota</taxon>
        <taxon>Flavobacteriia</taxon>
        <taxon>Flavobacteriales</taxon>
        <taxon>Flavobacteriaceae</taxon>
        <taxon>Aquimarina</taxon>
    </lineage>
</organism>
<dbReference type="Proteomes" id="UP000318833">
    <property type="component" value="Unassembled WGS sequence"/>
</dbReference>
<dbReference type="InterPro" id="IPR051704">
    <property type="entry name" value="FAD_aromatic-hydroxylase"/>
</dbReference>
<dbReference type="PANTHER" id="PTHR46865">
    <property type="entry name" value="OXIDOREDUCTASE-RELATED"/>
    <property type="match status" value="1"/>
</dbReference>
<name>A0A554VIH8_9FLAO</name>
<dbReference type="InterPro" id="IPR002938">
    <property type="entry name" value="FAD-bd"/>
</dbReference>
<comment type="caution">
    <text evidence="2">The sequence shown here is derived from an EMBL/GenBank/DDBJ whole genome shotgun (WGS) entry which is preliminary data.</text>
</comment>
<reference evidence="2 3" key="1">
    <citation type="submission" date="2019-07" db="EMBL/GenBank/DDBJ databases">
        <title>The draft genome sequence of Aquimarina algiphila M91.</title>
        <authorList>
            <person name="Meng X."/>
        </authorList>
    </citation>
    <scope>NUCLEOTIDE SEQUENCE [LARGE SCALE GENOMIC DNA]</scope>
    <source>
        <strain evidence="2 3">M91</strain>
    </source>
</reference>
<evidence type="ECO:0000259" key="1">
    <source>
        <dbReference type="Pfam" id="PF01494"/>
    </source>
</evidence>